<reference evidence="1 2" key="1">
    <citation type="journal article" date="2018" name="Front. Plant Sci.">
        <title>Red Clover (Trifolium pratense) and Zigzag Clover (T. medium) - A Picture of Genomic Similarities and Differences.</title>
        <authorList>
            <person name="Dluhosova J."/>
            <person name="Istvanek J."/>
            <person name="Nedelnik J."/>
            <person name="Repkova J."/>
        </authorList>
    </citation>
    <scope>NUCLEOTIDE SEQUENCE [LARGE SCALE GENOMIC DNA]</scope>
    <source>
        <strain evidence="2">cv. 10/8</strain>
        <tissue evidence="1">Leaf</tissue>
    </source>
</reference>
<feature type="non-terminal residue" evidence="1">
    <location>
        <position position="15"/>
    </location>
</feature>
<name>A0A392TKU4_9FABA</name>
<comment type="caution">
    <text evidence="1">The sequence shown here is derived from an EMBL/GenBank/DDBJ whole genome shotgun (WGS) entry which is preliminary data.</text>
</comment>
<proteinExistence type="predicted"/>
<sequence length="15" mass="1466">MKALDGAVAIVHLAG</sequence>
<dbReference type="Proteomes" id="UP000265520">
    <property type="component" value="Unassembled WGS sequence"/>
</dbReference>
<keyword evidence="2" id="KW-1185">Reference proteome</keyword>
<accession>A0A392TKU4</accession>
<organism evidence="1 2">
    <name type="scientific">Trifolium medium</name>
    <dbReference type="NCBI Taxonomy" id="97028"/>
    <lineage>
        <taxon>Eukaryota</taxon>
        <taxon>Viridiplantae</taxon>
        <taxon>Streptophyta</taxon>
        <taxon>Embryophyta</taxon>
        <taxon>Tracheophyta</taxon>
        <taxon>Spermatophyta</taxon>
        <taxon>Magnoliopsida</taxon>
        <taxon>eudicotyledons</taxon>
        <taxon>Gunneridae</taxon>
        <taxon>Pentapetalae</taxon>
        <taxon>rosids</taxon>
        <taxon>fabids</taxon>
        <taxon>Fabales</taxon>
        <taxon>Fabaceae</taxon>
        <taxon>Papilionoideae</taxon>
        <taxon>50 kb inversion clade</taxon>
        <taxon>NPAAA clade</taxon>
        <taxon>Hologalegina</taxon>
        <taxon>IRL clade</taxon>
        <taxon>Trifolieae</taxon>
        <taxon>Trifolium</taxon>
    </lineage>
</organism>
<dbReference type="EMBL" id="LXQA010605936">
    <property type="protein sequence ID" value="MCI61771.1"/>
    <property type="molecule type" value="Genomic_DNA"/>
</dbReference>
<evidence type="ECO:0000313" key="2">
    <source>
        <dbReference type="Proteomes" id="UP000265520"/>
    </source>
</evidence>
<protein>
    <submittedName>
        <fullName evidence="1">Uncharacterized protein</fullName>
    </submittedName>
</protein>
<evidence type="ECO:0000313" key="1">
    <source>
        <dbReference type="EMBL" id="MCI61771.1"/>
    </source>
</evidence>